<dbReference type="HOGENOM" id="CLU_085378_1_1_9"/>
<dbReference type="RefSeq" id="WP_025694673.1">
    <property type="nucleotide sequence ID" value="NZ_CP011114.1"/>
</dbReference>
<reference evidence="1 2" key="2">
    <citation type="journal article" date="2016" name="Genome Announc.">
        <title>Genome Sequence of a Gram-Positive Diazotroph, Paenibacillus durus Type Strain ATCC 35681.</title>
        <authorList>
            <person name="Halim M.A."/>
            <person name="Rahman A.Y."/>
            <person name="Sim K.S."/>
            <person name="Yam H.C."/>
            <person name="Rahim A.A."/>
            <person name="Ghazali A.H."/>
            <person name="Najimudin N."/>
        </authorList>
    </citation>
    <scope>NUCLEOTIDE SEQUENCE [LARGE SCALE GENOMIC DNA]</scope>
    <source>
        <strain evidence="1 2">ATCC 35681</strain>
    </source>
</reference>
<evidence type="ECO:0000313" key="1">
    <source>
        <dbReference type="EMBL" id="AKG34994.1"/>
    </source>
</evidence>
<dbReference type="Proteomes" id="UP000034189">
    <property type="component" value="Chromosome"/>
</dbReference>
<reference evidence="1 2" key="1">
    <citation type="submission" date="2015-03" db="EMBL/GenBank/DDBJ databases">
        <authorList>
            <person name="Abdul Halim M."/>
        </authorList>
    </citation>
    <scope>NUCLEOTIDE SEQUENCE [LARGE SCALE GENOMIC DNA]</scope>
    <source>
        <strain evidence="1 2">ATCC 35681</strain>
    </source>
</reference>
<protein>
    <recommendedName>
        <fullName evidence="3">Peptidase C39-like domain-containing protein</fullName>
    </recommendedName>
</protein>
<organism evidence="1 2">
    <name type="scientific">Paenibacillus durus ATCC 35681</name>
    <dbReference type="NCBI Taxonomy" id="1333534"/>
    <lineage>
        <taxon>Bacteria</taxon>
        <taxon>Bacillati</taxon>
        <taxon>Bacillota</taxon>
        <taxon>Bacilli</taxon>
        <taxon>Bacillales</taxon>
        <taxon>Paenibacillaceae</taxon>
        <taxon>Paenibacillus</taxon>
    </lineage>
</organism>
<dbReference type="AlphaFoldDB" id="A0A0F7F986"/>
<sequence length="186" mass="20112">MKTRRKVLAIFGSFLVISLLVVQTSFAFSGLAAIGAGIQKQEQTNWCWAAVSQGILNYYGKSVTQTDFVKKVKGAAVNNPASDAEVKSGLSSYGISSTQITWALSYTNVVAEIADNKHPIYAGWSWTSGGGHALLIKGIDNSHLTDSTDWVYYLDPADGSLNKASYSWVVNGTGHVWDGTLYNIHN</sequence>
<proteinExistence type="predicted"/>
<dbReference type="Pfam" id="PF12385">
    <property type="entry name" value="Peptidase_C70"/>
    <property type="match status" value="1"/>
</dbReference>
<dbReference type="OrthoDB" id="123420at2"/>
<evidence type="ECO:0008006" key="3">
    <source>
        <dbReference type="Google" id="ProtNLM"/>
    </source>
</evidence>
<name>A0A0F7F986_PAEDU</name>
<dbReference type="EMBL" id="CP011114">
    <property type="protein sequence ID" value="AKG34994.1"/>
    <property type="molecule type" value="Genomic_DNA"/>
</dbReference>
<dbReference type="InterPro" id="IPR022118">
    <property type="entry name" value="Peptidase_C70_AvrRpt2"/>
</dbReference>
<evidence type="ECO:0000313" key="2">
    <source>
        <dbReference type="Proteomes" id="UP000034189"/>
    </source>
</evidence>
<accession>A0A0F7F986</accession>
<gene>
    <name evidence="1" type="ORF">VK70_10810</name>
</gene>
<dbReference type="PATRIC" id="fig|1333534.5.peg.2393"/>
<dbReference type="Gene3D" id="3.90.70.10">
    <property type="entry name" value="Cysteine proteinases"/>
    <property type="match status" value="1"/>
</dbReference>